<dbReference type="SUPFAM" id="SSF52540">
    <property type="entry name" value="P-loop containing nucleoside triphosphate hydrolases"/>
    <property type="match status" value="1"/>
</dbReference>
<dbReference type="PROSITE" id="PS51192">
    <property type="entry name" value="HELICASE_ATP_BIND_1"/>
    <property type="match status" value="1"/>
</dbReference>
<reference evidence="2 3" key="1">
    <citation type="submission" date="2014-09" db="EMBL/GenBank/DDBJ databases">
        <title>Genome sequencing and annotation of Bacillus Okhensis strain Kh10-101T.</title>
        <authorList>
            <person name="Prakash J.S."/>
        </authorList>
    </citation>
    <scope>NUCLEOTIDE SEQUENCE [LARGE SCALE GENOMIC DNA]</scope>
    <source>
        <strain evidence="3">Kh10-101T</strain>
    </source>
</reference>
<dbReference type="AlphaFoldDB" id="A0A0B0IKS2"/>
<comment type="caution">
    <text evidence="2">The sequence shown here is derived from an EMBL/GenBank/DDBJ whole genome shotgun (WGS) entry which is preliminary data.</text>
</comment>
<dbReference type="GO" id="GO:0009307">
    <property type="term" value="P:DNA restriction-modification system"/>
    <property type="evidence" value="ECO:0007669"/>
    <property type="project" value="UniProtKB-KW"/>
</dbReference>
<dbReference type="Proteomes" id="UP000030832">
    <property type="component" value="Unassembled WGS sequence"/>
</dbReference>
<keyword evidence="3" id="KW-1185">Reference proteome</keyword>
<dbReference type="GO" id="GO:0003677">
    <property type="term" value="F:DNA binding"/>
    <property type="evidence" value="ECO:0007669"/>
    <property type="project" value="UniProtKB-KW"/>
</dbReference>
<dbReference type="EMBL" id="JRJU01000003">
    <property type="protein sequence ID" value="KHF41477.1"/>
    <property type="molecule type" value="Genomic_DNA"/>
</dbReference>
<gene>
    <name evidence="2" type="ORF">LQ50_04450</name>
</gene>
<keyword evidence="2" id="KW-0378">Hydrolase</keyword>
<keyword evidence="2" id="KW-0255">Endonuclease</keyword>
<dbReference type="InterPro" id="IPR055180">
    <property type="entry name" value="HsdR_RecA-like_helicase_dom_2"/>
</dbReference>
<dbReference type="Pfam" id="PF04313">
    <property type="entry name" value="HSDR_N"/>
    <property type="match status" value="1"/>
</dbReference>
<evidence type="ECO:0000313" key="3">
    <source>
        <dbReference type="Proteomes" id="UP000030832"/>
    </source>
</evidence>
<dbReference type="PANTHER" id="PTHR42927:SF1">
    <property type="entry name" value="HELICASE SUPERFAMILY 1 AND 2 DOMAIN-CONTAINING PROTEIN"/>
    <property type="match status" value="1"/>
</dbReference>
<sequence>MPVTANQLREKEDYQQLILERLKEDNSYLIRSADKYNPRLAMDTEVLLQFLENTQPDVMERLRKFYKTKTDQTIINFINQEINKSSRGLLDVLKNGVEFDNGATLNLMFRRPATAFNPKATALYNANLLSVMEEVYHKEDERIDLVIFLNGLAIFTIELKCNTSGQNYEDAIKQFKEERDHNTRLFKFKSGCLTCFAMDLNEVFMCTELKGMSSFFRPFNKGSEDYGKGNPHNKDGINVSYMWEDIWTKDRIIFLIERFIFVEKKEILNPDTGKKRYSESVIFPRYHQLRSIEKLMNDIIDNRTNCNYLIEHSAGSGKTNTIAWLAHILSSLHDRSDKNIFDNILIITDRIIVDRQLQNAVSSIEHKLGQIKVMDDKCTSTDLADALAGNTKIIVTTIHKFYYILNQNLLGNMGNKSFAVLIDEAHSSTDGTLMRAVTSVLSGEESDEEKTEEDIIREEIQRNGKQENVSMIAFTATPKPETIQLFGTLNDQGQKAAFDLYPMKQAIEEGYILNVLENYVTWKTYFHLNKNVEDDPELHSIVAKRKIARFIDLHDTNIAQKIEIIIEHFRNNVAHSLGGKAKAMVITSSRKAAVLYKQEFEKYIASHGYPNIHALVAFSGKVKIKDTEYSEPGINGISEDELPEEFNKSSYQVLLVADKYQTGFDQPKLAAMYVDKKLSKTTAVQTLSRLNRIYPPYDKKTFILDFKNEYEDIKKAFEPFYKDTILFETITPSDIRHVEKVIDGYDILDAEDIDAFNAYLYKEKRTSKDKSKMWSLLDKSRRAFEKKTQLEQVEVRGTIARFLKGYTFLIQATSYENVDLHKKYNFLAYLIKEINVGGGGNDFDVADKITVSGFRQEKTSENNSTDVEAKPEVKIKKPKPAQPEVVQKKLLSAIIDEINAMYDKGYEPDVASKSAMQIRDLLLKDTRLKVSAKSNPLEDFKFTYEDSVEDALVAGYEQNMDFYTLLLENEELRERITNVYMEEIYKLLREGK</sequence>
<dbReference type="InterPro" id="IPR040980">
    <property type="entry name" value="SWI2_SNF2"/>
</dbReference>
<evidence type="ECO:0000259" key="1">
    <source>
        <dbReference type="PROSITE" id="PS51192"/>
    </source>
</evidence>
<dbReference type="Pfam" id="PF18766">
    <property type="entry name" value="SWI2_SNF2"/>
    <property type="match status" value="1"/>
</dbReference>
<dbReference type="InterPro" id="IPR007409">
    <property type="entry name" value="Restrct_endonuc_type1_HsdR_N"/>
</dbReference>
<feature type="domain" description="Helicase ATP-binding" evidence="1">
    <location>
        <begin position="299"/>
        <end position="496"/>
    </location>
</feature>
<dbReference type="GO" id="GO:0005524">
    <property type="term" value="F:ATP binding"/>
    <property type="evidence" value="ECO:0007669"/>
    <property type="project" value="UniProtKB-KW"/>
</dbReference>
<dbReference type="Pfam" id="PF22679">
    <property type="entry name" value="T1R_D3-like"/>
    <property type="match status" value="1"/>
</dbReference>
<keyword evidence="2" id="KW-0540">Nuclease</keyword>
<dbReference type="GO" id="GO:0009035">
    <property type="term" value="F:type I site-specific deoxyribonuclease activity"/>
    <property type="evidence" value="ECO:0007669"/>
    <property type="project" value="UniProtKB-EC"/>
</dbReference>
<accession>A0A0B0IKS2</accession>
<dbReference type="eggNOG" id="COG0610">
    <property type="taxonomic scope" value="Bacteria"/>
</dbReference>
<dbReference type="PANTHER" id="PTHR42927">
    <property type="entry name" value="HELICASE SUPERFAMILY 1 AND 2 DOMAIN-CONTAINING PROTEIN"/>
    <property type="match status" value="1"/>
</dbReference>
<dbReference type="InterPro" id="IPR014001">
    <property type="entry name" value="Helicase_ATP-bd"/>
</dbReference>
<dbReference type="RefSeq" id="WP_034626439.1">
    <property type="nucleotide sequence ID" value="NZ_JRJU01000003.1"/>
</dbReference>
<dbReference type="STRING" id="333138.LQ50_04450"/>
<dbReference type="SMART" id="SM00487">
    <property type="entry name" value="DEXDc"/>
    <property type="match status" value="1"/>
</dbReference>
<dbReference type="Gene3D" id="3.40.50.300">
    <property type="entry name" value="P-loop containing nucleotide triphosphate hydrolases"/>
    <property type="match status" value="2"/>
</dbReference>
<name>A0A0B0IKS2_9BACI</name>
<protein>
    <submittedName>
        <fullName evidence="2">Restriction endonuclease</fullName>
    </submittedName>
</protein>
<organism evidence="2 3">
    <name type="scientific">Halalkalibacter okhensis</name>
    <dbReference type="NCBI Taxonomy" id="333138"/>
    <lineage>
        <taxon>Bacteria</taxon>
        <taxon>Bacillati</taxon>
        <taxon>Bacillota</taxon>
        <taxon>Bacilli</taxon>
        <taxon>Bacillales</taxon>
        <taxon>Bacillaceae</taxon>
        <taxon>Halalkalibacter</taxon>
    </lineage>
</organism>
<dbReference type="Gene3D" id="3.90.1570.50">
    <property type="match status" value="1"/>
</dbReference>
<dbReference type="OrthoDB" id="9758243at2"/>
<evidence type="ECO:0000313" key="2">
    <source>
        <dbReference type="EMBL" id="KHF41477.1"/>
    </source>
</evidence>
<dbReference type="InterPro" id="IPR027417">
    <property type="entry name" value="P-loop_NTPase"/>
</dbReference>
<proteinExistence type="predicted"/>